<dbReference type="Proteomes" id="UP001211907">
    <property type="component" value="Unassembled WGS sequence"/>
</dbReference>
<feature type="region of interest" description="Disordered" evidence="1">
    <location>
        <begin position="233"/>
        <end position="258"/>
    </location>
</feature>
<feature type="region of interest" description="Disordered" evidence="1">
    <location>
        <begin position="270"/>
        <end position="299"/>
    </location>
</feature>
<accession>A0AAD5SNF1</accession>
<reference evidence="2" key="1">
    <citation type="submission" date="2020-05" db="EMBL/GenBank/DDBJ databases">
        <title>Phylogenomic resolution of chytrid fungi.</title>
        <authorList>
            <person name="Stajich J.E."/>
            <person name="Amses K."/>
            <person name="Simmons R."/>
            <person name="Seto K."/>
            <person name="Myers J."/>
            <person name="Bonds A."/>
            <person name="Quandt C.A."/>
            <person name="Barry K."/>
            <person name="Liu P."/>
            <person name="Grigoriev I."/>
            <person name="Longcore J.E."/>
            <person name="James T.Y."/>
        </authorList>
    </citation>
    <scope>NUCLEOTIDE SEQUENCE</scope>
    <source>
        <strain evidence="2">JEL0513</strain>
    </source>
</reference>
<keyword evidence="3" id="KW-1185">Reference proteome</keyword>
<feature type="compositionally biased region" description="Polar residues" evidence="1">
    <location>
        <begin position="183"/>
        <end position="215"/>
    </location>
</feature>
<feature type="compositionally biased region" description="Basic and acidic residues" evidence="1">
    <location>
        <begin position="12"/>
        <end position="22"/>
    </location>
</feature>
<sequence>MEISNLVNESDNESREHLKSAEKQNTTPPLTQQLAGRELNAQFASAEPLQLSPTSPATAATVKYSANESQHRHCTAVPFPVPHGFHAILVPCTPDCNCRATSAMSISTRQTVPDSRNFNSANSSLDALASTALADPDQRLTFRKMVQLSSSLTLPVVATDISQISVSSEKETSARKRRESSDESFSLNNSAGPSTADVNNSFRQKSHKTAPNQSPDTKKYICPFYGQAKIKRSKFPGGSLQNSPNAFRNNASNSPNAFAVNSSPANSFTNLPAAMDSLQNSPPNPFLLESPSLNPDSSTGDNICYSKFRRRQEMERHILSVHTNESEKGWVCPGPPNRECGKRYARADALRKHLDSAKCRFVQEGCSFGLSESQIVAMVKRGAFVQRVGASKEAKEDGPSTEENGGTASSQV</sequence>
<organism evidence="2 3">
    <name type="scientific">Physocladia obscura</name>
    <dbReference type="NCBI Taxonomy" id="109957"/>
    <lineage>
        <taxon>Eukaryota</taxon>
        <taxon>Fungi</taxon>
        <taxon>Fungi incertae sedis</taxon>
        <taxon>Chytridiomycota</taxon>
        <taxon>Chytridiomycota incertae sedis</taxon>
        <taxon>Chytridiomycetes</taxon>
        <taxon>Chytridiales</taxon>
        <taxon>Chytriomycetaceae</taxon>
        <taxon>Physocladia</taxon>
    </lineage>
</organism>
<comment type="caution">
    <text evidence="2">The sequence shown here is derived from an EMBL/GenBank/DDBJ whole genome shotgun (WGS) entry which is preliminary data.</text>
</comment>
<feature type="region of interest" description="Disordered" evidence="1">
    <location>
        <begin position="164"/>
        <end position="218"/>
    </location>
</feature>
<evidence type="ECO:0000256" key="1">
    <source>
        <dbReference type="SAM" id="MobiDB-lite"/>
    </source>
</evidence>
<dbReference type="AlphaFoldDB" id="A0AAD5SNF1"/>
<proteinExistence type="predicted"/>
<feature type="compositionally biased region" description="Polar residues" evidence="1">
    <location>
        <begin position="401"/>
        <end position="412"/>
    </location>
</feature>
<feature type="compositionally biased region" description="Polar residues" evidence="1">
    <location>
        <begin position="239"/>
        <end position="258"/>
    </location>
</feature>
<dbReference type="Gene3D" id="3.30.160.60">
    <property type="entry name" value="Classic Zinc Finger"/>
    <property type="match status" value="1"/>
</dbReference>
<feature type="region of interest" description="Disordered" evidence="1">
    <location>
        <begin position="1"/>
        <end position="29"/>
    </location>
</feature>
<dbReference type="EMBL" id="JADGJH010004746">
    <property type="protein sequence ID" value="KAJ3084451.1"/>
    <property type="molecule type" value="Genomic_DNA"/>
</dbReference>
<protein>
    <submittedName>
        <fullName evidence="2">Uncharacterized protein</fullName>
    </submittedName>
</protein>
<feature type="region of interest" description="Disordered" evidence="1">
    <location>
        <begin position="388"/>
        <end position="412"/>
    </location>
</feature>
<evidence type="ECO:0000313" key="2">
    <source>
        <dbReference type="EMBL" id="KAJ3084451.1"/>
    </source>
</evidence>
<gene>
    <name evidence="2" type="ORF">HK100_009293</name>
</gene>
<name>A0AAD5SNF1_9FUNG</name>
<evidence type="ECO:0000313" key="3">
    <source>
        <dbReference type="Proteomes" id="UP001211907"/>
    </source>
</evidence>